<accession>A0ABP0BVB0</accession>
<evidence type="ECO:0000256" key="1">
    <source>
        <dbReference type="ARBA" id="ARBA00008593"/>
    </source>
</evidence>
<feature type="compositionally biased region" description="Low complexity" evidence="5">
    <location>
        <begin position="347"/>
        <end position="356"/>
    </location>
</feature>
<evidence type="ECO:0000256" key="5">
    <source>
        <dbReference type="SAM" id="MobiDB-lite"/>
    </source>
</evidence>
<organism evidence="8 9">
    <name type="scientific">Sporothrix bragantina</name>
    <dbReference type="NCBI Taxonomy" id="671064"/>
    <lineage>
        <taxon>Eukaryota</taxon>
        <taxon>Fungi</taxon>
        <taxon>Dikarya</taxon>
        <taxon>Ascomycota</taxon>
        <taxon>Pezizomycotina</taxon>
        <taxon>Sordariomycetes</taxon>
        <taxon>Sordariomycetidae</taxon>
        <taxon>Ophiostomatales</taxon>
        <taxon>Ophiostomataceae</taxon>
        <taxon>Sporothrix</taxon>
    </lineage>
</organism>
<keyword evidence="3" id="KW-0479">Metal-binding</keyword>
<reference evidence="8 9" key="1">
    <citation type="submission" date="2024-01" db="EMBL/GenBank/DDBJ databases">
        <authorList>
            <person name="Allen C."/>
            <person name="Tagirdzhanova G."/>
        </authorList>
    </citation>
    <scope>NUCLEOTIDE SEQUENCE [LARGE SCALE GENOMIC DNA]</scope>
</reference>
<feature type="region of interest" description="Disordered" evidence="5">
    <location>
        <begin position="214"/>
        <end position="277"/>
    </location>
</feature>
<dbReference type="InterPro" id="IPR002058">
    <property type="entry name" value="PAP_assoc"/>
</dbReference>
<evidence type="ECO:0000313" key="8">
    <source>
        <dbReference type="EMBL" id="CAK7223579.1"/>
    </source>
</evidence>
<gene>
    <name evidence="8" type="ORF">SBRCBS47491_005256</name>
</gene>
<evidence type="ECO:0000259" key="6">
    <source>
        <dbReference type="Pfam" id="PF03828"/>
    </source>
</evidence>
<dbReference type="SUPFAM" id="SSF81301">
    <property type="entry name" value="Nucleotidyltransferase"/>
    <property type="match status" value="1"/>
</dbReference>
<dbReference type="SUPFAM" id="SSF81631">
    <property type="entry name" value="PAP/OAS1 substrate-binding domain"/>
    <property type="match status" value="1"/>
</dbReference>
<dbReference type="EC" id="2.7.7.19" evidence="2"/>
<feature type="compositionally biased region" description="Acidic residues" evidence="5">
    <location>
        <begin position="219"/>
        <end position="242"/>
    </location>
</feature>
<dbReference type="Proteomes" id="UP001642406">
    <property type="component" value="Unassembled WGS sequence"/>
</dbReference>
<evidence type="ECO:0000313" key="9">
    <source>
        <dbReference type="Proteomes" id="UP001642406"/>
    </source>
</evidence>
<feature type="compositionally biased region" description="Basic and acidic residues" evidence="5">
    <location>
        <begin position="58"/>
        <end position="70"/>
    </location>
</feature>
<feature type="compositionally biased region" description="Basic and acidic residues" evidence="5">
    <location>
        <begin position="111"/>
        <end position="132"/>
    </location>
</feature>
<feature type="compositionally biased region" description="Low complexity" evidence="5">
    <location>
        <begin position="402"/>
        <end position="433"/>
    </location>
</feature>
<feature type="domain" description="PAP-associated" evidence="6">
    <location>
        <begin position="705"/>
        <end position="762"/>
    </location>
</feature>
<feature type="compositionally biased region" description="Gly residues" evidence="5">
    <location>
        <begin position="165"/>
        <end position="174"/>
    </location>
</feature>
<evidence type="ECO:0000256" key="2">
    <source>
        <dbReference type="ARBA" id="ARBA00012388"/>
    </source>
</evidence>
<comment type="caution">
    <text evidence="8">The sequence shown here is derived from an EMBL/GenBank/DDBJ whole genome shotgun (WGS) entry which is preliminary data.</text>
</comment>
<feature type="domain" description="Poly(A) RNA polymerase mitochondrial-like central palm" evidence="7">
    <location>
        <begin position="505"/>
        <end position="640"/>
    </location>
</feature>
<name>A0ABP0BVB0_9PEZI</name>
<keyword evidence="9" id="KW-1185">Reference proteome</keyword>
<sequence>MPTYYPPPPGVGGGQHSSLPPRPSNSSHLDFRPPPNGPGGGRGGGRGGRGGRHGRNNNNDRNDRNDRNDHNGLPARPSTHHFGGGDNGPPRGDFTFRAEKPAGVQDAQQHGGDHYSPRDNSRRDRGGRDRRGGPPSGPRSQQYASGGGRRHGGGGRDHYNNGNRGRYGGRGGHGVNFADLRFLAANRPILNQSSSAAGGVIQDFVKDNSAGTTYLNLDDLSDSDEAEMDISGDEDGDREDGEVAPPRKRARIAAKGADEAPKWSNPDPYTVLPPTDTTAVKKKDVVQLIRKARVQGDKAAALTSGDTEEFISCGFDSSSDEGDDDEDDEDDEVDEKGGDKGRGGKSGSNSSSMGFDQIGRNGRIGGRDAPTNDRAGNTNKTSTVAPADAPKGPRAQQTSALSANNGKNPAAAPATTTATTTVSSSSSSFNNTSSLSVELSTSRKRTHDDQLKPLLLPDHAILKKATKMPVGGIILPMWQVKAREPSCPWVLDDLDADTSHMGVWLHKEIMDFYTFISPRSYEQTLRQALLDDLDNTVRKRFPNGRIHCFGSFMSGLYLPTGDMDIVMCSTQFLNNRAPMFSKKGHLFKFGAFLCSNRMAEREHLEHITKAKVPLVKYIDLKTGLKVDVSFENMNGVVANKTFLKWKEQYPEMPVLVTLIKQFLTMRGLNEPVNGGIGGFSVICLVVSMLQMMPPLQTKDMVGENHLGDLLMHFFDLYGNKFNYESTAISMNPPGYIPKNKVRQFTYKNPDRLSIIDPNNSENDISGGSKNTSAIMRVFSDAFDALQKRMVELARLPADERHGQSILSVVLEGDYSTYRHQREYLRELYVREYNAEPKD</sequence>
<feature type="region of interest" description="Disordered" evidence="5">
    <location>
        <begin position="294"/>
        <end position="433"/>
    </location>
</feature>
<dbReference type="CDD" id="cd05402">
    <property type="entry name" value="NT_PAP_TUTase"/>
    <property type="match status" value="1"/>
</dbReference>
<dbReference type="PANTHER" id="PTHR23092">
    <property type="entry name" value="POLY(A) RNA POLYMERASE"/>
    <property type="match status" value="1"/>
</dbReference>
<protein>
    <recommendedName>
        <fullName evidence="2">polynucleotide adenylyltransferase</fullName>
        <ecNumber evidence="2">2.7.7.19</ecNumber>
    </recommendedName>
</protein>
<keyword evidence="4" id="KW-0460">Magnesium</keyword>
<evidence type="ECO:0000256" key="4">
    <source>
        <dbReference type="ARBA" id="ARBA00022842"/>
    </source>
</evidence>
<dbReference type="Pfam" id="PF03828">
    <property type="entry name" value="PAP_assoc"/>
    <property type="match status" value="1"/>
</dbReference>
<dbReference type="EMBL" id="CAWUHC010000044">
    <property type="protein sequence ID" value="CAK7223579.1"/>
    <property type="molecule type" value="Genomic_DNA"/>
</dbReference>
<feature type="compositionally biased region" description="Pro residues" evidence="5">
    <location>
        <begin position="1"/>
        <end position="10"/>
    </location>
</feature>
<feature type="compositionally biased region" description="Acidic residues" evidence="5">
    <location>
        <begin position="318"/>
        <end position="334"/>
    </location>
</feature>
<dbReference type="Gene3D" id="1.10.1410.10">
    <property type="match status" value="1"/>
</dbReference>
<feature type="region of interest" description="Disordered" evidence="5">
    <location>
        <begin position="1"/>
        <end position="175"/>
    </location>
</feature>
<dbReference type="Pfam" id="PF22600">
    <property type="entry name" value="MTPAP-like_central"/>
    <property type="match status" value="1"/>
</dbReference>
<dbReference type="PANTHER" id="PTHR23092:SF15">
    <property type="entry name" value="INACTIVE NON-CANONICAL POLY(A) RNA POLYMERASE PROTEIN TRF4-2-RELATED"/>
    <property type="match status" value="1"/>
</dbReference>
<dbReference type="InterPro" id="IPR054708">
    <property type="entry name" value="MTPAP-like_central"/>
</dbReference>
<evidence type="ECO:0000256" key="3">
    <source>
        <dbReference type="ARBA" id="ARBA00022723"/>
    </source>
</evidence>
<dbReference type="InterPro" id="IPR045862">
    <property type="entry name" value="Trf4-like"/>
</dbReference>
<dbReference type="Gene3D" id="3.30.460.10">
    <property type="entry name" value="Beta Polymerase, domain 2"/>
    <property type="match status" value="1"/>
</dbReference>
<proteinExistence type="inferred from homology"/>
<feature type="compositionally biased region" description="Polar residues" evidence="5">
    <location>
        <begin position="374"/>
        <end position="384"/>
    </location>
</feature>
<comment type="similarity">
    <text evidence="1">Belongs to the DNA polymerase type-B-like family.</text>
</comment>
<feature type="compositionally biased region" description="Gly residues" evidence="5">
    <location>
        <begin position="38"/>
        <end position="48"/>
    </location>
</feature>
<evidence type="ECO:0000259" key="7">
    <source>
        <dbReference type="Pfam" id="PF22600"/>
    </source>
</evidence>
<dbReference type="InterPro" id="IPR043519">
    <property type="entry name" value="NT_sf"/>
</dbReference>